<dbReference type="SUPFAM" id="SSF55729">
    <property type="entry name" value="Acyl-CoA N-acyltransferases (Nat)"/>
    <property type="match status" value="1"/>
</dbReference>
<keyword evidence="2" id="KW-0808">Transferase</keyword>
<gene>
    <name evidence="2" type="ORF">DJ568_02710</name>
</gene>
<dbReference type="PROSITE" id="PS51186">
    <property type="entry name" value="GNAT"/>
    <property type="match status" value="1"/>
</dbReference>
<dbReference type="PANTHER" id="PTHR43328">
    <property type="entry name" value="ACETYLTRANSFERASE-RELATED"/>
    <property type="match status" value="1"/>
</dbReference>
<protein>
    <submittedName>
        <fullName evidence="2">GNAT family N-acetyltransferase</fullName>
    </submittedName>
</protein>
<accession>A0A367GUN3</accession>
<dbReference type="Proteomes" id="UP000253209">
    <property type="component" value="Unassembled WGS sequence"/>
</dbReference>
<dbReference type="RefSeq" id="WP_114003682.1">
    <property type="nucleotide sequence ID" value="NZ_QGDC01000001.1"/>
</dbReference>
<reference evidence="2 3" key="1">
    <citation type="submission" date="2018-05" db="EMBL/GenBank/DDBJ databases">
        <title>Mucilaginibacter hurinus sp. nov., isolated from briquette warehouse soil.</title>
        <authorList>
            <person name="Choi L."/>
        </authorList>
    </citation>
    <scope>NUCLEOTIDE SEQUENCE [LARGE SCALE GENOMIC DNA]</scope>
    <source>
        <strain evidence="2 3">ZR32</strain>
    </source>
</reference>
<dbReference type="Pfam" id="PF13302">
    <property type="entry name" value="Acetyltransf_3"/>
    <property type="match status" value="1"/>
</dbReference>
<dbReference type="InterPro" id="IPR000182">
    <property type="entry name" value="GNAT_dom"/>
</dbReference>
<dbReference type="InterPro" id="IPR016181">
    <property type="entry name" value="Acyl_CoA_acyltransferase"/>
</dbReference>
<dbReference type="EMBL" id="QGDC01000001">
    <property type="protein sequence ID" value="RCH56785.1"/>
    <property type="molecule type" value="Genomic_DNA"/>
</dbReference>
<feature type="domain" description="N-acetyltransferase" evidence="1">
    <location>
        <begin position="8"/>
        <end position="170"/>
    </location>
</feature>
<evidence type="ECO:0000313" key="3">
    <source>
        <dbReference type="Proteomes" id="UP000253209"/>
    </source>
</evidence>
<dbReference type="GO" id="GO:0016747">
    <property type="term" value="F:acyltransferase activity, transferring groups other than amino-acyl groups"/>
    <property type="evidence" value="ECO:0007669"/>
    <property type="project" value="InterPro"/>
</dbReference>
<organism evidence="2 3">
    <name type="scientific">Mucilaginibacter hurinus</name>
    <dbReference type="NCBI Taxonomy" id="2201324"/>
    <lineage>
        <taxon>Bacteria</taxon>
        <taxon>Pseudomonadati</taxon>
        <taxon>Bacteroidota</taxon>
        <taxon>Sphingobacteriia</taxon>
        <taxon>Sphingobacteriales</taxon>
        <taxon>Sphingobacteriaceae</taxon>
        <taxon>Mucilaginibacter</taxon>
    </lineage>
</organism>
<sequence>MVLNGNGFTLRTWKITDAETLQKNGNDTDVSDFLLDRFPSPYTLEKAVAFINSKINEAPAINFPIIIDEEVAGVIGLEMRVDVYRKTSLLGYWLSGRYRGRGIMPEAVKLITGYAFDKLDIICIQACVLSKNSPSMRVLEKAGYEKQGVLKQSVIKNNQVWDEHIYAIYK</sequence>
<keyword evidence="3" id="KW-1185">Reference proteome</keyword>
<dbReference type="PANTHER" id="PTHR43328:SF1">
    <property type="entry name" value="N-ACETYLTRANSFERASE DOMAIN-CONTAINING PROTEIN"/>
    <property type="match status" value="1"/>
</dbReference>
<proteinExistence type="predicted"/>
<dbReference type="AlphaFoldDB" id="A0A367GUN3"/>
<evidence type="ECO:0000313" key="2">
    <source>
        <dbReference type="EMBL" id="RCH56785.1"/>
    </source>
</evidence>
<evidence type="ECO:0000259" key="1">
    <source>
        <dbReference type="PROSITE" id="PS51186"/>
    </source>
</evidence>
<comment type="caution">
    <text evidence="2">The sequence shown here is derived from an EMBL/GenBank/DDBJ whole genome shotgun (WGS) entry which is preliminary data.</text>
</comment>
<name>A0A367GUN3_9SPHI</name>
<dbReference type="OrthoDB" id="9811523at2"/>
<dbReference type="Gene3D" id="3.40.630.30">
    <property type="match status" value="1"/>
</dbReference>